<dbReference type="InterPro" id="IPR039657">
    <property type="entry name" value="Dimethylallyltransferase"/>
</dbReference>
<dbReference type="Pfam" id="PF01715">
    <property type="entry name" value="IPPT"/>
    <property type="match status" value="1"/>
</dbReference>
<evidence type="ECO:0000256" key="2">
    <source>
        <dbReference type="ARBA" id="ARBA00022679"/>
    </source>
</evidence>
<dbReference type="PANTHER" id="PTHR11088:SF60">
    <property type="entry name" value="TRNA DIMETHYLALLYLTRANSFERASE"/>
    <property type="match status" value="1"/>
</dbReference>
<dbReference type="OMA" id="VPEWLRM"/>
<dbReference type="InterPro" id="IPR027417">
    <property type="entry name" value="P-loop_NTPase"/>
</dbReference>
<dbReference type="Gramene" id="AUR62019538-RA">
    <property type="protein sequence ID" value="AUR62019538-RA:cds"/>
    <property type="gene ID" value="AUR62019538"/>
</dbReference>
<evidence type="ECO:0000313" key="6">
    <source>
        <dbReference type="EnsemblPlants" id="AUR62019538-RA:cds"/>
    </source>
</evidence>
<keyword evidence="5" id="KW-0067">ATP-binding</keyword>
<keyword evidence="2" id="KW-0808">Transferase</keyword>
<keyword evidence="4" id="KW-0547">Nucleotide-binding</keyword>
<reference evidence="6" key="1">
    <citation type="journal article" date="2017" name="Nature">
        <title>The genome of Chenopodium quinoa.</title>
        <authorList>
            <person name="Jarvis D.E."/>
            <person name="Ho Y.S."/>
            <person name="Lightfoot D.J."/>
            <person name="Schmoeckel S.M."/>
            <person name="Li B."/>
            <person name="Borm T.J.A."/>
            <person name="Ohyanagi H."/>
            <person name="Mineta K."/>
            <person name="Michell C.T."/>
            <person name="Saber N."/>
            <person name="Kharbatia N.M."/>
            <person name="Rupper R.R."/>
            <person name="Sharp A.R."/>
            <person name="Dally N."/>
            <person name="Boughton B.A."/>
            <person name="Woo Y.H."/>
            <person name="Gao G."/>
            <person name="Schijlen E.G.W.M."/>
            <person name="Guo X."/>
            <person name="Momin A.A."/>
            <person name="Negrao S."/>
            <person name="Al-Babili S."/>
            <person name="Gehring C."/>
            <person name="Roessner U."/>
            <person name="Jung C."/>
            <person name="Murphy K."/>
            <person name="Arold S.T."/>
            <person name="Gojobori T."/>
            <person name="van der Linden C.G."/>
            <person name="van Loo E.N."/>
            <person name="Jellen E.N."/>
            <person name="Maughan P.J."/>
            <person name="Tester M."/>
        </authorList>
    </citation>
    <scope>NUCLEOTIDE SEQUENCE [LARGE SCALE GENOMIC DNA]</scope>
    <source>
        <strain evidence="6">cv. PI 614886</strain>
    </source>
</reference>
<dbReference type="FunFam" id="1.10.20.140:FF:000007">
    <property type="entry name" value="tRNA dimethylallyltransferase 9"/>
    <property type="match status" value="1"/>
</dbReference>
<evidence type="ECO:0000256" key="5">
    <source>
        <dbReference type="ARBA" id="ARBA00022840"/>
    </source>
</evidence>
<dbReference type="PANTHER" id="PTHR11088">
    <property type="entry name" value="TRNA DIMETHYLALLYLTRANSFERASE"/>
    <property type="match status" value="1"/>
</dbReference>
<dbReference type="Gene3D" id="3.40.50.300">
    <property type="entry name" value="P-loop containing nucleotide triphosphate hydrolases"/>
    <property type="match status" value="1"/>
</dbReference>
<dbReference type="GO" id="GO:0009691">
    <property type="term" value="P:cytokinin biosynthetic process"/>
    <property type="evidence" value="ECO:0007669"/>
    <property type="project" value="UniProtKB-KW"/>
</dbReference>
<dbReference type="GO" id="GO:0052381">
    <property type="term" value="F:tRNA dimethylallyltransferase activity"/>
    <property type="evidence" value="ECO:0007669"/>
    <property type="project" value="TreeGrafter"/>
</dbReference>
<evidence type="ECO:0000256" key="3">
    <source>
        <dbReference type="ARBA" id="ARBA00022712"/>
    </source>
</evidence>
<keyword evidence="7" id="KW-1185">Reference proteome</keyword>
<protein>
    <submittedName>
        <fullName evidence="6">Uncharacterized protein</fullName>
    </submittedName>
</protein>
<keyword evidence="3" id="KW-0203">Cytokinin biosynthesis</keyword>
<dbReference type="EnsemblPlants" id="AUR62019538-RA">
    <property type="protein sequence ID" value="AUR62019538-RA:cds"/>
    <property type="gene ID" value="AUR62019538"/>
</dbReference>
<sequence length="289" mass="32933">MFVEYSVGRFYDDARQATRDVLNKGHVPIITGGTGLYLRWFIYGKPDVPIASPNISSQVWAELENYKYNGDWDAAVKLVLEAGDPNAPSLPTNNWYRLQRSLEIIKSCGSPPSAFQMPYDSYKEKLNLAATDDCQNMDGMQGGQFKELEYDFICFFLSGPRLNLYRSIDLRCEEMLSGSDGILAEAKWLLDMGLLPNSSPATRSIGYRQEKLLDFIHDAYHDQSTTLTVPEWLRMKKDAPNRQEQNEYKTYMTKNRYFVKPEDCADILAWIRTEGNIAGTLPTSHCSTL</sequence>
<dbReference type="Gene3D" id="1.10.20.140">
    <property type="match status" value="1"/>
</dbReference>
<name>A0A803LVN7_CHEQI</name>
<evidence type="ECO:0000256" key="1">
    <source>
        <dbReference type="ARBA" id="ARBA00005842"/>
    </source>
</evidence>
<comment type="similarity">
    <text evidence="1">Belongs to the IPP transferase family.</text>
</comment>
<accession>A0A803LVN7</accession>
<evidence type="ECO:0000313" key="7">
    <source>
        <dbReference type="Proteomes" id="UP000596660"/>
    </source>
</evidence>
<dbReference type="Proteomes" id="UP000596660">
    <property type="component" value="Unplaced"/>
</dbReference>
<dbReference type="GO" id="GO:0006400">
    <property type="term" value="P:tRNA modification"/>
    <property type="evidence" value="ECO:0007669"/>
    <property type="project" value="TreeGrafter"/>
</dbReference>
<dbReference type="AlphaFoldDB" id="A0A803LVN7"/>
<organism evidence="6 7">
    <name type="scientific">Chenopodium quinoa</name>
    <name type="common">Quinoa</name>
    <dbReference type="NCBI Taxonomy" id="63459"/>
    <lineage>
        <taxon>Eukaryota</taxon>
        <taxon>Viridiplantae</taxon>
        <taxon>Streptophyta</taxon>
        <taxon>Embryophyta</taxon>
        <taxon>Tracheophyta</taxon>
        <taxon>Spermatophyta</taxon>
        <taxon>Magnoliopsida</taxon>
        <taxon>eudicotyledons</taxon>
        <taxon>Gunneridae</taxon>
        <taxon>Pentapetalae</taxon>
        <taxon>Caryophyllales</taxon>
        <taxon>Chenopodiaceae</taxon>
        <taxon>Chenopodioideae</taxon>
        <taxon>Atripliceae</taxon>
        <taxon>Chenopodium</taxon>
    </lineage>
</organism>
<dbReference type="GO" id="GO:0005524">
    <property type="term" value="F:ATP binding"/>
    <property type="evidence" value="ECO:0007669"/>
    <property type="project" value="UniProtKB-KW"/>
</dbReference>
<proteinExistence type="inferred from homology"/>
<evidence type="ECO:0000256" key="4">
    <source>
        <dbReference type="ARBA" id="ARBA00022741"/>
    </source>
</evidence>
<reference evidence="6" key="2">
    <citation type="submission" date="2021-03" db="UniProtKB">
        <authorList>
            <consortium name="EnsemblPlants"/>
        </authorList>
    </citation>
    <scope>IDENTIFICATION</scope>
</reference>